<dbReference type="EMBL" id="JBEFKJ010000062">
    <property type="protein sequence ID" value="KAL2036575.1"/>
    <property type="molecule type" value="Genomic_DNA"/>
</dbReference>
<organism evidence="2 3">
    <name type="scientific">Stereocaulon virgatum</name>
    <dbReference type="NCBI Taxonomy" id="373712"/>
    <lineage>
        <taxon>Eukaryota</taxon>
        <taxon>Fungi</taxon>
        <taxon>Dikarya</taxon>
        <taxon>Ascomycota</taxon>
        <taxon>Pezizomycotina</taxon>
        <taxon>Lecanoromycetes</taxon>
        <taxon>OSLEUM clade</taxon>
        <taxon>Lecanoromycetidae</taxon>
        <taxon>Lecanorales</taxon>
        <taxon>Lecanorineae</taxon>
        <taxon>Stereocaulaceae</taxon>
        <taxon>Stereocaulon</taxon>
    </lineage>
</organism>
<gene>
    <name evidence="2" type="ORF">N7G274_010671</name>
</gene>
<dbReference type="Proteomes" id="UP001590950">
    <property type="component" value="Unassembled WGS sequence"/>
</dbReference>
<protein>
    <recommendedName>
        <fullName evidence="1">PDZ-like domain-containing protein</fullName>
    </recommendedName>
</protein>
<proteinExistence type="predicted"/>
<evidence type="ECO:0000313" key="2">
    <source>
        <dbReference type="EMBL" id="KAL2036575.1"/>
    </source>
</evidence>
<dbReference type="PANTHER" id="PTHR46366">
    <property type="entry name" value="PRO-APOPTOTIC SERINE PROTEASE NMA111"/>
    <property type="match status" value="1"/>
</dbReference>
<reference evidence="2 3" key="1">
    <citation type="submission" date="2024-09" db="EMBL/GenBank/DDBJ databases">
        <title>Rethinking Asexuality: The Enigmatic Case of Functional Sexual Genes in Lepraria (Stereocaulaceae).</title>
        <authorList>
            <person name="Doellman M."/>
            <person name="Sun Y."/>
            <person name="Barcenas-Pena A."/>
            <person name="Lumbsch H.T."/>
            <person name="Grewe F."/>
        </authorList>
    </citation>
    <scope>NUCLEOTIDE SEQUENCE [LARGE SCALE GENOMIC DNA]</scope>
    <source>
        <strain evidence="2 3">Mercado 3170</strain>
    </source>
</reference>
<evidence type="ECO:0000259" key="1">
    <source>
        <dbReference type="Pfam" id="PF12812"/>
    </source>
</evidence>
<accession>A0ABR3ZT31</accession>
<dbReference type="InterPro" id="IPR025926">
    <property type="entry name" value="PDZ-like_dom"/>
</dbReference>
<dbReference type="CDD" id="cd06719">
    <property type="entry name" value="PDZ2-4_Nma111p-like"/>
    <property type="match status" value="1"/>
</dbReference>
<keyword evidence="3" id="KW-1185">Reference proteome</keyword>
<dbReference type="Pfam" id="PF12812">
    <property type="entry name" value="PDZ_1"/>
    <property type="match status" value="1"/>
</dbReference>
<name>A0ABR3ZT31_9LECA</name>
<sequence length="233" mass="26032">MIKSPSHFEQLMDGAVGKALKVKAWRHGNTLEYELHVEDLWTITPCRLLQFAGASFQDLGYQEALKYHVPAGGVTVADAEGSFEGLRKTTIRSLNNQNTSNLGAFISIARKIPDQARVAVEYQTHDSDLKSRFQRITVDRRWLREDMILRSRKGDDTASWHVQDLGPPSAAVSQPPQVLLEGQKTEWPIVQKITPNMVYVHAGTPYETDGTRSQEVKYMGLVINASKGLVITA</sequence>
<dbReference type="PANTHER" id="PTHR46366:SF1">
    <property type="entry name" value="PDZ DOMAIN-CONTAINING PROTEIN C1685.05"/>
    <property type="match status" value="1"/>
</dbReference>
<evidence type="ECO:0000313" key="3">
    <source>
        <dbReference type="Proteomes" id="UP001590950"/>
    </source>
</evidence>
<comment type="caution">
    <text evidence="2">The sequence shown here is derived from an EMBL/GenBank/DDBJ whole genome shotgun (WGS) entry which is preliminary data.</text>
</comment>
<feature type="domain" description="PDZ-like" evidence="1">
    <location>
        <begin position="43"/>
        <end position="115"/>
    </location>
</feature>